<comment type="caution">
    <text evidence="8">The sequence shown here is derived from an EMBL/GenBank/DDBJ whole genome shotgun (WGS) entry which is preliminary data.</text>
</comment>
<comment type="pathway">
    <text evidence="7">Purine metabolism; AMP biosynthesis via de novo pathway; AMP from IMP: step 1/2.</text>
</comment>
<feature type="binding site" evidence="7">
    <location>
        <begin position="53"/>
        <end position="55"/>
    </location>
    <ligand>
        <name>GTP</name>
        <dbReference type="ChEBI" id="CHEBI:37565"/>
    </ligand>
</feature>
<dbReference type="Gene3D" id="1.10.300.10">
    <property type="entry name" value="Adenylosuccinate Synthetase, subunit A, domain 2"/>
    <property type="match status" value="1"/>
</dbReference>
<dbReference type="PANTHER" id="PTHR11846">
    <property type="entry name" value="ADENYLOSUCCINATE SYNTHETASE"/>
    <property type="match status" value="1"/>
</dbReference>
<feature type="binding site" description="in other chain" evidence="7">
    <location>
        <position position="358"/>
    </location>
    <ligand>
        <name>IMP</name>
        <dbReference type="ChEBI" id="CHEBI:58053"/>
        <note>ligand shared between dimeric partners</note>
    </ligand>
</feature>
<gene>
    <name evidence="7" type="primary">purA</name>
    <name evidence="8" type="ORF">A2751_05675</name>
</gene>
<evidence type="ECO:0000256" key="3">
    <source>
        <dbReference type="ARBA" id="ARBA00022741"/>
    </source>
</evidence>
<comment type="function">
    <text evidence="7">Plays an important role in the de novo pathway of purine nucleotide biosynthesis. Catalyzes the first committed step in the biosynthesis of AMP from IMP.</text>
</comment>
<keyword evidence="2 7" id="KW-0479">Metal-binding</keyword>
<feature type="active site" description="Proton donor" evidence="7">
    <location>
        <position position="54"/>
    </location>
</feature>
<evidence type="ECO:0000256" key="1">
    <source>
        <dbReference type="ARBA" id="ARBA00022598"/>
    </source>
</evidence>
<dbReference type="UniPathway" id="UPA00075">
    <property type="reaction ID" value="UER00335"/>
</dbReference>
<dbReference type="HAMAP" id="MF_00011">
    <property type="entry name" value="Adenylosucc_synth"/>
    <property type="match status" value="1"/>
</dbReference>
<feature type="binding site" evidence="7">
    <location>
        <position position="150"/>
    </location>
    <ligand>
        <name>IMP</name>
        <dbReference type="ChEBI" id="CHEBI:58053"/>
        <note>ligand shared between dimeric partners</note>
    </ligand>
</feature>
<dbReference type="InterPro" id="IPR027417">
    <property type="entry name" value="P-loop_NTPase"/>
</dbReference>
<organism evidence="8 9">
    <name type="scientific">Candidatus Doudnabacteria bacterium RIFCSPHIGHO2_01_FULL_46_14</name>
    <dbReference type="NCBI Taxonomy" id="1817824"/>
    <lineage>
        <taxon>Bacteria</taxon>
        <taxon>Candidatus Doudnaibacteriota</taxon>
    </lineage>
</organism>
<dbReference type="InterPro" id="IPR042109">
    <property type="entry name" value="Adenylosuccinate_synth_dom1"/>
</dbReference>
<evidence type="ECO:0000313" key="8">
    <source>
        <dbReference type="EMBL" id="OGE79102.1"/>
    </source>
</evidence>
<dbReference type="GO" id="GO:0000287">
    <property type="term" value="F:magnesium ion binding"/>
    <property type="evidence" value="ECO:0007669"/>
    <property type="project" value="UniProtKB-UniRule"/>
</dbReference>
<comment type="subunit">
    <text evidence="7">Homodimer.</text>
</comment>
<keyword evidence="4 7" id="KW-0658">Purine biosynthesis</keyword>
<dbReference type="Pfam" id="PF00709">
    <property type="entry name" value="Adenylsucc_synt"/>
    <property type="match status" value="1"/>
</dbReference>
<dbReference type="InterPro" id="IPR042110">
    <property type="entry name" value="Adenylosuccinate_synth_dom2"/>
</dbReference>
<dbReference type="GO" id="GO:0044208">
    <property type="term" value="P:'de novo' AMP biosynthetic process"/>
    <property type="evidence" value="ECO:0007669"/>
    <property type="project" value="UniProtKB-UniRule"/>
</dbReference>
<reference evidence="8 9" key="1">
    <citation type="journal article" date="2016" name="Nat. Commun.">
        <title>Thousands of microbial genomes shed light on interconnected biogeochemical processes in an aquifer system.</title>
        <authorList>
            <person name="Anantharaman K."/>
            <person name="Brown C.T."/>
            <person name="Hug L.A."/>
            <person name="Sharon I."/>
            <person name="Castelle C.J."/>
            <person name="Probst A.J."/>
            <person name="Thomas B.C."/>
            <person name="Singh A."/>
            <person name="Wilkins M.J."/>
            <person name="Karaoz U."/>
            <person name="Brodie E.L."/>
            <person name="Williams K.H."/>
            <person name="Hubbard S.S."/>
            <person name="Banfield J.F."/>
        </authorList>
    </citation>
    <scope>NUCLEOTIDE SEQUENCE [LARGE SCALE GENOMIC DNA]</scope>
</reference>
<accession>A0A1F5NNK3</accession>
<keyword evidence="6 7" id="KW-0342">GTP-binding</keyword>
<feature type="binding site" evidence="7">
    <location>
        <position position="26"/>
    </location>
    <ligand>
        <name>Mg(2+)</name>
        <dbReference type="ChEBI" id="CHEBI:18420"/>
    </ligand>
</feature>
<evidence type="ECO:0000256" key="2">
    <source>
        <dbReference type="ARBA" id="ARBA00022723"/>
    </source>
</evidence>
<dbReference type="STRING" id="1817824.A2751_05675"/>
<keyword evidence="3 7" id="KW-0547">Nucleotide-binding</keyword>
<keyword evidence="5 7" id="KW-0460">Magnesium</keyword>
<evidence type="ECO:0000256" key="4">
    <source>
        <dbReference type="ARBA" id="ARBA00022755"/>
    </source>
</evidence>
<evidence type="ECO:0000313" key="9">
    <source>
        <dbReference type="Proteomes" id="UP000176864"/>
    </source>
</evidence>
<name>A0A1F5NNK3_9BACT</name>
<dbReference type="GO" id="GO:0005525">
    <property type="term" value="F:GTP binding"/>
    <property type="evidence" value="ECO:0007669"/>
    <property type="project" value="UniProtKB-UniRule"/>
</dbReference>
<comment type="similarity">
    <text evidence="7">Belongs to the adenylosuccinate synthetase family.</text>
</comment>
<feature type="binding site" evidence="7">
    <location>
        <begin position="470"/>
        <end position="472"/>
    </location>
    <ligand>
        <name>GTP</name>
        <dbReference type="ChEBI" id="CHEBI:37565"/>
    </ligand>
</feature>
<dbReference type="GO" id="GO:0004019">
    <property type="term" value="F:adenylosuccinate synthase activity"/>
    <property type="evidence" value="ECO:0007669"/>
    <property type="project" value="UniProtKB-UniRule"/>
</dbReference>
<comment type="caution">
    <text evidence="7">Lacks conserved residue(s) required for the propagation of feature annotation.</text>
</comment>
<feature type="binding site" evidence="7">
    <location>
        <begin position="386"/>
        <end position="388"/>
    </location>
    <ligand>
        <name>GTP</name>
        <dbReference type="ChEBI" id="CHEBI:37565"/>
    </ligand>
</feature>
<dbReference type="Gene3D" id="3.40.440.10">
    <property type="entry name" value="Adenylosuccinate Synthetase, subunit A, domain 1"/>
    <property type="match status" value="1"/>
</dbReference>
<comment type="cofactor">
    <cofactor evidence="7">
        <name>Mg(2+)</name>
        <dbReference type="ChEBI" id="CHEBI:18420"/>
    </cofactor>
    <text evidence="7">Binds 1 Mg(2+) ion per subunit.</text>
</comment>
<keyword evidence="1 7" id="KW-0436">Ligase</keyword>
<sequence>MTNKEKFLHEAREAQVLGMVGGAGGDESKGLWTARVMDGFDAVARWGGGQNAGHSYGDFSLHLIPMGAVKGIPGYIGQGCLVNAVGAIQELAGINARFGIMPQLRIDRNCPLWTPYHRYLEIYIEKIKDTNATGSTGQAIGPMAALDLLRTSVRTGMLLRPDLLRDGIEESYDILQPIFFQMQDLKWLGEVEHPEKVWTTLLHESSALHPFITDVGFELRELLKNGKRIVAEGHQGTMLDPKFGTWPFVTATPCTAHSISYGLGLPPNIRQQVLLVTKTMPTRVGAGPFPSEIWDRESAKNFPTLHPELFRDGEPRTTFLESIRRKMNAEMSTDAATAAEISQYFQVLAKEFGRTTGRGRSVGYFDVPWHRYSIIINDAKWVALSLLDVLSGLKRIRYVKEYWVDGKRLKDGEVPASWTSKLQAYAADIDWDCWPENIYSCNSWGELPDGAKKYVERLQEALGTPILATSTGPEEDSWMMVNIG</sequence>
<feature type="binding site" description="in other chain" evidence="7">
    <location>
        <begin position="51"/>
        <end position="54"/>
    </location>
    <ligand>
        <name>IMP</name>
        <dbReference type="ChEBI" id="CHEBI:58053"/>
        <note>ligand shared between dimeric partners</note>
    </ligand>
</feature>
<feature type="binding site" description="in other chain" evidence="7">
    <location>
        <position position="136"/>
    </location>
    <ligand>
        <name>IMP</name>
        <dbReference type="ChEBI" id="CHEBI:58053"/>
        <note>ligand shared between dimeric partners</note>
    </ligand>
</feature>
<dbReference type="GO" id="GO:0005737">
    <property type="term" value="C:cytoplasm"/>
    <property type="evidence" value="ECO:0007669"/>
    <property type="project" value="UniProtKB-SubCell"/>
</dbReference>
<dbReference type="PANTHER" id="PTHR11846:SF0">
    <property type="entry name" value="ADENYLOSUCCINATE SYNTHETASE"/>
    <property type="match status" value="1"/>
</dbReference>
<keyword evidence="7" id="KW-0963">Cytoplasm</keyword>
<proteinExistence type="inferred from homology"/>
<feature type="binding site" description="in other chain" evidence="7">
    <location>
        <position position="250"/>
    </location>
    <ligand>
        <name>IMP</name>
        <dbReference type="ChEBI" id="CHEBI:58053"/>
        <note>ligand shared between dimeric partners</note>
    </ligand>
</feature>
<feature type="binding site" evidence="7">
    <location>
        <position position="53"/>
    </location>
    <ligand>
        <name>Mg(2+)</name>
        <dbReference type="ChEBI" id="CHEBI:18420"/>
    </ligand>
</feature>
<dbReference type="Gene3D" id="3.90.170.10">
    <property type="entry name" value="Adenylosuccinate Synthetase, subunit A, domain 3"/>
    <property type="match status" value="1"/>
</dbReference>
<dbReference type="Proteomes" id="UP000176864">
    <property type="component" value="Unassembled WGS sequence"/>
</dbReference>
<dbReference type="SUPFAM" id="SSF52540">
    <property type="entry name" value="P-loop containing nucleoside triphosphate hydrolases"/>
    <property type="match status" value="1"/>
</dbReference>
<evidence type="ECO:0000256" key="6">
    <source>
        <dbReference type="ARBA" id="ARBA00023134"/>
    </source>
</evidence>
<feature type="binding site" evidence="7">
    <location>
        <begin position="354"/>
        <end position="360"/>
    </location>
    <ligand>
        <name>substrate</name>
    </ligand>
</feature>
<feature type="binding site" description="in other chain" evidence="7">
    <location>
        <position position="235"/>
    </location>
    <ligand>
        <name>IMP</name>
        <dbReference type="ChEBI" id="CHEBI:58053"/>
        <note>ligand shared between dimeric partners</note>
    </ligand>
</feature>
<dbReference type="SMART" id="SM00788">
    <property type="entry name" value="Adenylsucc_synt"/>
    <property type="match status" value="1"/>
</dbReference>
<dbReference type="EMBL" id="MFEK01000007">
    <property type="protein sequence ID" value="OGE79102.1"/>
    <property type="molecule type" value="Genomic_DNA"/>
</dbReference>
<dbReference type="InterPro" id="IPR001114">
    <property type="entry name" value="Adenylosuccinate_synthetase"/>
</dbReference>
<dbReference type="AlphaFoldDB" id="A0A1F5NNK3"/>
<feature type="active site" description="Proton acceptor" evidence="7">
    <location>
        <position position="26"/>
    </location>
</feature>
<feature type="binding site" evidence="7">
    <location>
        <position position="360"/>
    </location>
    <ligand>
        <name>GTP</name>
        <dbReference type="ChEBI" id="CHEBI:37565"/>
    </ligand>
</feature>
<evidence type="ECO:0000256" key="7">
    <source>
        <dbReference type="HAMAP-Rule" id="MF_00011"/>
    </source>
</evidence>
<protein>
    <recommendedName>
        <fullName evidence="7">Adenylosuccinate synthetase</fullName>
        <shortName evidence="7">AMPSase</shortName>
        <shortName evidence="7">AdSS</shortName>
        <ecNumber evidence="7">6.3.4.4</ecNumber>
    </recommendedName>
    <alternativeName>
        <fullName evidence="7">IMP--aspartate ligase</fullName>
    </alternativeName>
</protein>
<dbReference type="EC" id="6.3.4.4" evidence="7"/>
<dbReference type="InterPro" id="IPR042111">
    <property type="entry name" value="Adenylosuccinate_synth_dom3"/>
</dbReference>
<evidence type="ECO:0000256" key="5">
    <source>
        <dbReference type="ARBA" id="ARBA00022842"/>
    </source>
</evidence>
<comment type="catalytic activity">
    <reaction evidence="7">
        <text>IMP + L-aspartate + GTP = N(6)-(1,2-dicarboxyethyl)-AMP + GDP + phosphate + 2 H(+)</text>
        <dbReference type="Rhea" id="RHEA:15753"/>
        <dbReference type="ChEBI" id="CHEBI:15378"/>
        <dbReference type="ChEBI" id="CHEBI:29991"/>
        <dbReference type="ChEBI" id="CHEBI:37565"/>
        <dbReference type="ChEBI" id="CHEBI:43474"/>
        <dbReference type="ChEBI" id="CHEBI:57567"/>
        <dbReference type="ChEBI" id="CHEBI:58053"/>
        <dbReference type="ChEBI" id="CHEBI:58189"/>
        <dbReference type="EC" id="6.3.4.4"/>
    </reaction>
</comment>
<comment type="subcellular location">
    <subcellularLocation>
        <location evidence="7">Cytoplasm</location>
    </subcellularLocation>
</comment>
<dbReference type="GO" id="GO:0046040">
    <property type="term" value="P:IMP metabolic process"/>
    <property type="evidence" value="ECO:0007669"/>
    <property type="project" value="TreeGrafter"/>
</dbReference>